<dbReference type="EMBL" id="BAAAUD010000007">
    <property type="protein sequence ID" value="GAA2923420.1"/>
    <property type="molecule type" value="Genomic_DNA"/>
</dbReference>
<keyword evidence="1" id="KW-0812">Transmembrane</keyword>
<proteinExistence type="predicted"/>
<protein>
    <recommendedName>
        <fullName evidence="4">MHYT domain-containing protein</fullName>
    </recommendedName>
</protein>
<feature type="transmembrane region" description="Helical" evidence="1">
    <location>
        <begin position="62"/>
        <end position="87"/>
    </location>
</feature>
<organism evidence="2 3">
    <name type="scientific">Streptomyces enissocaesilis</name>
    <dbReference type="NCBI Taxonomy" id="332589"/>
    <lineage>
        <taxon>Bacteria</taxon>
        <taxon>Bacillati</taxon>
        <taxon>Actinomycetota</taxon>
        <taxon>Actinomycetes</taxon>
        <taxon>Kitasatosporales</taxon>
        <taxon>Streptomycetaceae</taxon>
        <taxon>Streptomyces</taxon>
        <taxon>Streptomyces rochei group</taxon>
    </lineage>
</organism>
<evidence type="ECO:0000313" key="2">
    <source>
        <dbReference type="EMBL" id="GAA2923420.1"/>
    </source>
</evidence>
<accession>A0ABN3WP87</accession>
<keyword evidence="1" id="KW-0472">Membrane</keyword>
<keyword evidence="1" id="KW-1133">Transmembrane helix</keyword>
<keyword evidence="3" id="KW-1185">Reference proteome</keyword>
<gene>
    <name evidence="2" type="ORF">GCM10010446_04520</name>
</gene>
<name>A0ABN3WP87_9ACTN</name>
<reference evidence="2 3" key="1">
    <citation type="journal article" date="2019" name="Int. J. Syst. Evol. Microbiol.">
        <title>The Global Catalogue of Microorganisms (GCM) 10K type strain sequencing project: providing services to taxonomists for standard genome sequencing and annotation.</title>
        <authorList>
            <consortium name="The Broad Institute Genomics Platform"/>
            <consortium name="The Broad Institute Genome Sequencing Center for Infectious Disease"/>
            <person name="Wu L."/>
            <person name="Ma J."/>
        </authorList>
    </citation>
    <scope>NUCLEOTIDE SEQUENCE [LARGE SCALE GENOMIC DNA]</scope>
    <source>
        <strain evidence="2 3">JCM 9088</strain>
    </source>
</reference>
<dbReference type="Proteomes" id="UP001500403">
    <property type="component" value="Unassembled WGS sequence"/>
</dbReference>
<comment type="caution">
    <text evidence="2">The sequence shown here is derived from an EMBL/GenBank/DDBJ whole genome shotgun (WGS) entry which is preliminary data.</text>
</comment>
<sequence length="144" mass="14878">MVAVVVYIMDERSVTLTAGCFTGLAGAVAGAGSWALSDSARKYCGSYVEGQLGTGGSGIFELLVAMMGGMLVSVAAFGAGMLLTWGVRSRWGRVIFSAAATALLLGALAWGHFAWQGTPAGAVSDSGRCSQENIPEWWPAWLPA</sequence>
<evidence type="ECO:0000256" key="1">
    <source>
        <dbReference type="SAM" id="Phobius"/>
    </source>
</evidence>
<feature type="transmembrane region" description="Helical" evidence="1">
    <location>
        <begin position="94"/>
        <end position="115"/>
    </location>
</feature>
<evidence type="ECO:0000313" key="3">
    <source>
        <dbReference type="Proteomes" id="UP001500403"/>
    </source>
</evidence>
<evidence type="ECO:0008006" key="4">
    <source>
        <dbReference type="Google" id="ProtNLM"/>
    </source>
</evidence>
<dbReference type="RefSeq" id="WP_344489705.1">
    <property type="nucleotide sequence ID" value="NZ_BAAAUD010000007.1"/>
</dbReference>